<dbReference type="InterPro" id="IPR011527">
    <property type="entry name" value="ABC1_TM_dom"/>
</dbReference>
<dbReference type="GO" id="GO:0005886">
    <property type="term" value="C:plasma membrane"/>
    <property type="evidence" value="ECO:0007669"/>
    <property type="project" value="UniProtKB-SubCell"/>
</dbReference>
<feature type="transmembrane region" description="Helical" evidence="7">
    <location>
        <begin position="50"/>
        <end position="72"/>
    </location>
</feature>
<dbReference type="RefSeq" id="WP_026799169.1">
    <property type="nucleotide sequence ID" value="NZ_AULI01000001.1"/>
</dbReference>
<sequence>MKDLSQIVKLVLTEKRDVYLSIVFGALAGLSAAGLFAASGYLISKAALTTPLYALMVVIALLKLLGFFRAFARYGERIVSHRATFSIISRLRVSFYEKLEPLAPKVLHKYRSGDLLARIVGDVETLQNFFLRVFYPPIVLAIVFLSTILFTLFFSYYVSLVLLVGLLLTSVVIPVFFASKQRKVESRIRERRGKLSTEVTEMLYGHRDLKIYQKLDEKERELERFSNSYQDEQDRQGLEMMANQSTNSFVSFLVSWTVLVVAAYQVTQGQLDGIFLAMLVMLSLTAFENATPMALVPTHLEESRRASRRLYSVVEGQNTKDGETSIEEGPLAFGVERGTLYFENDARPALREVEVHLPKGSKTAIVGPSGSGKSTLLQVLLGVYVLRDGNVTVNHHPFSRIQKESLWQQMNVVLQENHFFYGNIRDNLLVADEATSDDALQAALRDVELGHFRLEDPVYERGENLSDGEKQRLAIARAMLKGAGTWMLDEPTSSLDALTEQSVYRRLFELAKEDTLVLISHRLAGLEQMDQIIVMENGAIIEQGTFTELMDKRGYFYEMKQIEKSVMI</sequence>
<dbReference type="PROSITE" id="PS50929">
    <property type="entry name" value="ABC_TM1F"/>
    <property type="match status" value="1"/>
</dbReference>
<feature type="transmembrane region" description="Helical" evidence="7">
    <location>
        <begin position="249"/>
        <end position="267"/>
    </location>
</feature>
<dbReference type="GO" id="GO:0015421">
    <property type="term" value="F:ABC-type oligopeptide transporter activity"/>
    <property type="evidence" value="ECO:0007669"/>
    <property type="project" value="TreeGrafter"/>
</dbReference>
<evidence type="ECO:0000256" key="3">
    <source>
        <dbReference type="ARBA" id="ARBA00022741"/>
    </source>
</evidence>
<evidence type="ECO:0000256" key="4">
    <source>
        <dbReference type="ARBA" id="ARBA00022840"/>
    </source>
</evidence>
<dbReference type="InterPro" id="IPR039421">
    <property type="entry name" value="Type_1_exporter"/>
</dbReference>
<dbReference type="SMART" id="SM00382">
    <property type="entry name" value="AAA"/>
    <property type="match status" value="1"/>
</dbReference>
<keyword evidence="2 7" id="KW-0812">Transmembrane</keyword>
<dbReference type="CDD" id="cd18585">
    <property type="entry name" value="ABC_6TM_CydC"/>
    <property type="match status" value="1"/>
</dbReference>
<evidence type="ECO:0000259" key="9">
    <source>
        <dbReference type="PROSITE" id="PS50929"/>
    </source>
</evidence>
<evidence type="ECO:0000313" key="11">
    <source>
        <dbReference type="Proteomes" id="UP000030528"/>
    </source>
</evidence>
<evidence type="ECO:0000256" key="7">
    <source>
        <dbReference type="SAM" id="Phobius"/>
    </source>
</evidence>
<feature type="transmembrane region" description="Helical" evidence="7">
    <location>
        <begin position="133"/>
        <end position="154"/>
    </location>
</feature>
<proteinExistence type="predicted"/>
<dbReference type="OrthoDB" id="9802264at2"/>
<comment type="subcellular location">
    <subcellularLocation>
        <location evidence="1">Cell membrane</location>
        <topology evidence="1">Multi-pass membrane protein</topology>
    </subcellularLocation>
</comment>
<feature type="domain" description="ABC transporter" evidence="8">
    <location>
        <begin position="335"/>
        <end position="562"/>
    </location>
</feature>
<dbReference type="Gene3D" id="3.40.50.300">
    <property type="entry name" value="P-loop containing nucleotide triphosphate hydrolases"/>
    <property type="match status" value="1"/>
</dbReference>
<dbReference type="GO" id="GO:0005524">
    <property type="term" value="F:ATP binding"/>
    <property type="evidence" value="ECO:0007669"/>
    <property type="project" value="UniProtKB-KW"/>
</dbReference>
<dbReference type="EMBL" id="AVPE01000001">
    <property type="protein sequence ID" value="KGX93734.1"/>
    <property type="molecule type" value="Genomic_DNA"/>
</dbReference>
<feature type="transmembrane region" description="Helical" evidence="7">
    <location>
        <begin position="160"/>
        <end position="179"/>
    </location>
</feature>
<gene>
    <name evidence="10" type="ORF">N781_00575</name>
</gene>
<dbReference type="GO" id="GO:0034775">
    <property type="term" value="P:glutathione transmembrane transport"/>
    <property type="evidence" value="ECO:0007669"/>
    <property type="project" value="InterPro"/>
</dbReference>
<keyword evidence="11" id="KW-1185">Reference proteome</keyword>
<evidence type="ECO:0000259" key="8">
    <source>
        <dbReference type="PROSITE" id="PS50893"/>
    </source>
</evidence>
<keyword evidence="6 7" id="KW-0472">Membrane</keyword>
<accession>A0A0A5GP18</accession>
<evidence type="ECO:0000256" key="5">
    <source>
        <dbReference type="ARBA" id="ARBA00022989"/>
    </source>
</evidence>
<dbReference type="InterPro" id="IPR003593">
    <property type="entry name" value="AAA+_ATPase"/>
</dbReference>
<reference evidence="10 11" key="1">
    <citation type="submission" date="2013-08" db="EMBL/GenBank/DDBJ databases">
        <authorList>
            <person name="Huang J."/>
            <person name="Wang G."/>
        </authorList>
    </citation>
    <scope>NUCLEOTIDE SEQUENCE [LARGE SCALE GENOMIC DNA]</scope>
    <source>
        <strain evidence="10 11">JSM 076056</strain>
    </source>
</reference>
<dbReference type="InterPro" id="IPR014223">
    <property type="entry name" value="ABC_CydC/D"/>
</dbReference>
<comment type="caution">
    <text evidence="10">The sequence shown here is derived from an EMBL/GenBank/DDBJ whole genome shotgun (WGS) entry which is preliminary data.</text>
</comment>
<keyword evidence="5 7" id="KW-1133">Transmembrane helix</keyword>
<evidence type="ECO:0000256" key="1">
    <source>
        <dbReference type="ARBA" id="ARBA00004651"/>
    </source>
</evidence>
<keyword evidence="4 10" id="KW-0067">ATP-binding</keyword>
<keyword evidence="3" id="KW-0547">Nucleotide-binding</keyword>
<dbReference type="InterPro" id="IPR003439">
    <property type="entry name" value="ABC_transporter-like_ATP-bd"/>
</dbReference>
<dbReference type="InterPro" id="IPR027417">
    <property type="entry name" value="P-loop_NTPase"/>
</dbReference>
<protein>
    <submittedName>
        <fullName evidence="10">ABC transporter ATP-binding protein</fullName>
    </submittedName>
</protein>
<dbReference type="GO" id="GO:0045454">
    <property type="term" value="P:cell redox homeostasis"/>
    <property type="evidence" value="ECO:0007669"/>
    <property type="project" value="InterPro"/>
</dbReference>
<dbReference type="GO" id="GO:0016887">
    <property type="term" value="F:ATP hydrolysis activity"/>
    <property type="evidence" value="ECO:0007669"/>
    <property type="project" value="InterPro"/>
</dbReference>
<dbReference type="eggNOG" id="COG4987">
    <property type="taxonomic scope" value="Bacteria"/>
</dbReference>
<dbReference type="PROSITE" id="PS50893">
    <property type="entry name" value="ABC_TRANSPORTER_2"/>
    <property type="match status" value="1"/>
</dbReference>
<dbReference type="Proteomes" id="UP000030528">
    <property type="component" value="Unassembled WGS sequence"/>
</dbReference>
<dbReference type="CDD" id="cd03228">
    <property type="entry name" value="ABCC_MRP_Like"/>
    <property type="match status" value="1"/>
</dbReference>
<dbReference type="Pfam" id="PF00005">
    <property type="entry name" value="ABC_tran"/>
    <property type="match status" value="1"/>
</dbReference>
<dbReference type="InterPro" id="IPR036640">
    <property type="entry name" value="ABC1_TM_sf"/>
</dbReference>
<dbReference type="Gene3D" id="1.20.1560.10">
    <property type="entry name" value="ABC transporter type 1, transmembrane domain"/>
    <property type="match status" value="1"/>
</dbReference>
<organism evidence="10 11">
    <name type="scientific">Pontibacillus halophilus JSM 076056 = DSM 19796</name>
    <dbReference type="NCBI Taxonomy" id="1385510"/>
    <lineage>
        <taxon>Bacteria</taxon>
        <taxon>Bacillati</taxon>
        <taxon>Bacillota</taxon>
        <taxon>Bacilli</taxon>
        <taxon>Bacillales</taxon>
        <taxon>Bacillaceae</taxon>
        <taxon>Pontibacillus</taxon>
    </lineage>
</organism>
<feature type="domain" description="ABC transmembrane type-1" evidence="9">
    <location>
        <begin position="20"/>
        <end position="288"/>
    </location>
</feature>
<evidence type="ECO:0000256" key="2">
    <source>
        <dbReference type="ARBA" id="ARBA00022692"/>
    </source>
</evidence>
<dbReference type="Pfam" id="PF00664">
    <property type="entry name" value="ABC_membrane"/>
    <property type="match status" value="1"/>
</dbReference>
<dbReference type="SUPFAM" id="SSF90123">
    <property type="entry name" value="ABC transporter transmembrane region"/>
    <property type="match status" value="1"/>
</dbReference>
<dbReference type="STRING" id="1385510.GCA_000425205_00363"/>
<evidence type="ECO:0000313" key="10">
    <source>
        <dbReference type="EMBL" id="KGX93734.1"/>
    </source>
</evidence>
<feature type="transmembrane region" description="Helical" evidence="7">
    <location>
        <begin position="20"/>
        <end position="44"/>
    </location>
</feature>
<dbReference type="SUPFAM" id="SSF52540">
    <property type="entry name" value="P-loop containing nucleoside triphosphate hydrolases"/>
    <property type="match status" value="1"/>
</dbReference>
<dbReference type="PANTHER" id="PTHR43394">
    <property type="entry name" value="ATP-DEPENDENT PERMEASE MDL1, MITOCHONDRIAL"/>
    <property type="match status" value="1"/>
</dbReference>
<dbReference type="NCBIfam" id="TIGR02868">
    <property type="entry name" value="CydC"/>
    <property type="match status" value="1"/>
</dbReference>
<name>A0A0A5GP18_9BACI</name>
<dbReference type="PANTHER" id="PTHR43394:SF1">
    <property type="entry name" value="ATP-BINDING CASSETTE SUB-FAMILY B MEMBER 10, MITOCHONDRIAL"/>
    <property type="match status" value="1"/>
</dbReference>
<dbReference type="AlphaFoldDB" id="A0A0A5GP18"/>
<evidence type="ECO:0000256" key="6">
    <source>
        <dbReference type="ARBA" id="ARBA00023136"/>
    </source>
</evidence>